<evidence type="ECO:0000313" key="1">
    <source>
        <dbReference type="EMBL" id="OQV19443.1"/>
    </source>
</evidence>
<gene>
    <name evidence="1" type="ORF">BV898_06557</name>
</gene>
<dbReference type="Proteomes" id="UP000192578">
    <property type="component" value="Unassembled WGS sequence"/>
</dbReference>
<dbReference type="EMBL" id="MTYJ01000039">
    <property type="protein sequence ID" value="OQV19443.1"/>
    <property type="molecule type" value="Genomic_DNA"/>
</dbReference>
<dbReference type="AlphaFoldDB" id="A0A1W0WW96"/>
<sequence length="79" mass="9691">MEEIRNIIFFMQESTEEILALQPRIVWERNSKRAFRRKYVDELSDIIGKWHLGWEHRLLVWTFRKFSTKLKAVNCCAYD</sequence>
<comment type="caution">
    <text evidence="1">The sequence shown here is derived from an EMBL/GenBank/DDBJ whole genome shotgun (WGS) entry which is preliminary data.</text>
</comment>
<reference evidence="2" key="1">
    <citation type="submission" date="2017-01" db="EMBL/GenBank/DDBJ databases">
        <title>Comparative genomics of anhydrobiosis in the tardigrade Hypsibius dujardini.</title>
        <authorList>
            <person name="Yoshida Y."/>
            <person name="Koutsovoulos G."/>
            <person name="Laetsch D."/>
            <person name="Stevens L."/>
            <person name="Kumar S."/>
            <person name="Horikawa D."/>
            <person name="Ishino K."/>
            <person name="Komine S."/>
            <person name="Tomita M."/>
            <person name="Blaxter M."/>
            <person name="Arakawa K."/>
        </authorList>
    </citation>
    <scope>NUCLEOTIDE SEQUENCE [LARGE SCALE GENOMIC DNA]</scope>
    <source>
        <strain evidence="2">Z151</strain>
    </source>
</reference>
<evidence type="ECO:0000313" key="2">
    <source>
        <dbReference type="Proteomes" id="UP000192578"/>
    </source>
</evidence>
<proteinExistence type="predicted"/>
<accession>A0A1W0WW96</accession>
<name>A0A1W0WW96_HYPEX</name>
<organism evidence="1 2">
    <name type="scientific">Hypsibius exemplaris</name>
    <name type="common">Freshwater tardigrade</name>
    <dbReference type="NCBI Taxonomy" id="2072580"/>
    <lineage>
        <taxon>Eukaryota</taxon>
        <taxon>Metazoa</taxon>
        <taxon>Ecdysozoa</taxon>
        <taxon>Tardigrada</taxon>
        <taxon>Eutardigrada</taxon>
        <taxon>Parachela</taxon>
        <taxon>Hypsibioidea</taxon>
        <taxon>Hypsibiidae</taxon>
        <taxon>Hypsibius</taxon>
    </lineage>
</organism>
<protein>
    <submittedName>
        <fullName evidence="1">Uncharacterized protein</fullName>
    </submittedName>
</protein>
<keyword evidence="2" id="KW-1185">Reference proteome</keyword>